<dbReference type="Gene3D" id="3.40.720.10">
    <property type="entry name" value="Alkaline Phosphatase, subunit A"/>
    <property type="match status" value="1"/>
</dbReference>
<gene>
    <name evidence="4" type="ORF">METZ01_LOCUS384641</name>
</gene>
<dbReference type="AlphaFoldDB" id="A0A382UCM3"/>
<dbReference type="InterPro" id="IPR017850">
    <property type="entry name" value="Alkaline_phosphatase_core_sf"/>
</dbReference>
<accession>A0A382UCM3</accession>
<keyword evidence="1" id="KW-0479">Metal-binding</keyword>
<evidence type="ECO:0000256" key="1">
    <source>
        <dbReference type="ARBA" id="ARBA00022723"/>
    </source>
</evidence>
<evidence type="ECO:0000256" key="2">
    <source>
        <dbReference type="ARBA" id="ARBA00022801"/>
    </source>
</evidence>
<dbReference type="EMBL" id="UINC01143073">
    <property type="protein sequence ID" value="SVD31787.1"/>
    <property type="molecule type" value="Genomic_DNA"/>
</dbReference>
<organism evidence="4">
    <name type="scientific">marine metagenome</name>
    <dbReference type="NCBI Taxonomy" id="408172"/>
    <lineage>
        <taxon>unclassified sequences</taxon>
        <taxon>metagenomes</taxon>
        <taxon>ecological metagenomes</taxon>
    </lineage>
</organism>
<reference evidence="4" key="1">
    <citation type="submission" date="2018-05" db="EMBL/GenBank/DDBJ databases">
        <authorList>
            <person name="Lanie J.A."/>
            <person name="Ng W.-L."/>
            <person name="Kazmierczak K.M."/>
            <person name="Andrzejewski T.M."/>
            <person name="Davidsen T.M."/>
            <person name="Wayne K.J."/>
            <person name="Tettelin H."/>
            <person name="Glass J.I."/>
            <person name="Rusch D."/>
            <person name="Podicherti R."/>
            <person name="Tsui H.-C.T."/>
            <person name="Winkler M.E."/>
        </authorList>
    </citation>
    <scope>NUCLEOTIDE SEQUENCE</scope>
</reference>
<evidence type="ECO:0000313" key="4">
    <source>
        <dbReference type="EMBL" id="SVD31787.1"/>
    </source>
</evidence>
<dbReference type="GO" id="GO:0005737">
    <property type="term" value="C:cytoplasm"/>
    <property type="evidence" value="ECO:0007669"/>
    <property type="project" value="TreeGrafter"/>
</dbReference>
<dbReference type="InterPro" id="IPR000917">
    <property type="entry name" value="Sulfatase_N"/>
</dbReference>
<keyword evidence="2" id="KW-0378">Hydrolase</keyword>
<dbReference type="PANTHER" id="PTHR45953:SF1">
    <property type="entry name" value="IDURONATE 2-SULFATASE"/>
    <property type="match status" value="1"/>
</dbReference>
<feature type="domain" description="Sulfatase N-terminal" evidence="3">
    <location>
        <begin position="6"/>
        <end position="58"/>
    </location>
</feature>
<sequence length="59" mass="6644">MTQRPPNILLFISDQQRTDTMSCYGNDWIRSPHLDSLAAGSYVFDNTYCTQAVCTPSRG</sequence>
<dbReference type="GO" id="GO:0046872">
    <property type="term" value="F:metal ion binding"/>
    <property type="evidence" value="ECO:0007669"/>
    <property type="project" value="UniProtKB-KW"/>
</dbReference>
<evidence type="ECO:0000259" key="3">
    <source>
        <dbReference type="Pfam" id="PF00884"/>
    </source>
</evidence>
<dbReference type="Pfam" id="PF00884">
    <property type="entry name" value="Sulfatase"/>
    <property type="match status" value="1"/>
</dbReference>
<dbReference type="GO" id="GO:0008484">
    <property type="term" value="F:sulfuric ester hydrolase activity"/>
    <property type="evidence" value="ECO:0007669"/>
    <property type="project" value="TreeGrafter"/>
</dbReference>
<protein>
    <recommendedName>
        <fullName evidence="3">Sulfatase N-terminal domain-containing protein</fullName>
    </recommendedName>
</protein>
<feature type="non-terminal residue" evidence="4">
    <location>
        <position position="59"/>
    </location>
</feature>
<name>A0A382UCM3_9ZZZZ</name>
<proteinExistence type="predicted"/>
<dbReference type="PANTHER" id="PTHR45953">
    <property type="entry name" value="IDURONATE 2-SULFATASE"/>
    <property type="match status" value="1"/>
</dbReference>
<dbReference type="SUPFAM" id="SSF53649">
    <property type="entry name" value="Alkaline phosphatase-like"/>
    <property type="match status" value="1"/>
</dbReference>